<protein>
    <submittedName>
        <fullName evidence="1">Uncharacterized protein</fullName>
    </submittedName>
</protein>
<dbReference type="AlphaFoldDB" id="A0A6A5VZ07"/>
<dbReference type="InterPro" id="IPR038883">
    <property type="entry name" value="AN11006-like"/>
</dbReference>
<evidence type="ECO:0000313" key="1">
    <source>
        <dbReference type="EMBL" id="KAF1978377.1"/>
    </source>
</evidence>
<dbReference type="PANTHER" id="PTHR42085:SF2">
    <property type="entry name" value="F-BOX DOMAIN-CONTAINING PROTEIN"/>
    <property type="match status" value="1"/>
</dbReference>
<dbReference type="PANTHER" id="PTHR42085">
    <property type="entry name" value="F-BOX DOMAIN-CONTAINING PROTEIN"/>
    <property type="match status" value="1"/>
</dbReference>
<accession>A0A6A5VZ07</accession>
<proteinExistence type="predicted"/>
<name>A0A6A5VZ07_9PLEO</name>
<evidence type="ECO:0000313" key="2">
    <source>
        <dbReference type="Proteomes" id="UP000800036"/>
    </source>
</evidence>
<reference evidence="1" key="1">
    <citation type="journal article" date="2020" name="Stud. Mycol.">
        <title>101 Dothideomycetes genomes: a test case for predicting lifestyles and emergence of pathogens.</title>
        <authorList>
            <person name="Haridas S."/>
            <person name="Albert R."/>
            <person name="Binder M."/>
            <person name="Bloem J."/>
            <person name="Labutti K."/>
            <person name="Salamov A."/>
            <person name="Andreopoulos B."/>
            <person name="Baker S."/>
            <person name="Barry K."/>
            <person name="Bills G."/>
            <person name="Bluhm B."/>
            <person name="Cannon C."/>
            <person name="Castanera R."/>
            <person name="Culley D."/>
            <person name="Daum C."/>
            <person name="Ezra D."/>
            <person name="Gonzalez J."/>
            <person name="Henrissat B."/>
            <person name="Kuo A."/>
            <person name="Liang C."/>
            <person name="Lipzen A."/>
            <person name="Lutzoni F."/>
            <person name="Magnuson J."/>
            <person name="Mondo S."/>
            <person name="Nolan M."/>
            <person name="Ohm R."/>
            <person name="Pangilinan J."/>
            <person name="Park H.-J."/>
            <person name="Ramirez L."/>
            <person name="Alfaro M."/>
            <person name="Sun H."/>
            <person name="Tritt A."/>
            <person name="Yoshinaga Y."/>
            <person name="Zwiers L.-H."/>
            <person name="Turgeon B."/>
            <person name="Goodwin S."/>
            <person name="Spatafora J."/>
            <person name="Crous P."/>
            <person name="Grigoriev I."/>
        </authorList>
    </citation>
    <scope>NUCLEOTIDE SEQUENCE</scope>
    <source>
        <strain evidence="1">CBS 107.79</strain>
    </source>
</reference>
<dbReference type="EMBL" id="ML976660">
    <property type="protein sequence ID" value="KAF1978377.1"/>
    <property type="molecule type" value="Genomic_DNA"/>
</dbReference>
<sequence>MALNDSVPQHGQSTKAKAFPFLKLPAELRNKIYGLLLAPIHRGYPVDPVTHYVDSITLGNSLVLRQAIRTPLAQSIYGSSHTWTTPPYQAKELLMSNYTWAMRVRIAQATTKQHPSVRETAILHLCKQTHAEGRDVLYSQTTFAVITNLTDPCHHLLKFLPKGIDIGRIQHFRLEIILLLNPSRSRLAYIYAQNVAELFAMMVDLKTLQIVATYEPSLGTGNDYVADWPVVAAPTTNHRQLLKKIAEAIPSRVQKVVWGIPPEDLRYGDFSGYDPVDGEVLEAIVGVGGEG</sequence>
<keyword evidence="2" id="KW-1185">Reference proteome</keyword>
<dbReference type="OrthoDB" id="5397846at2759"/>
<dbReference type="Proteomes" id="UP000800036">
    <property type="component" value="Unassembled WGS sequence"/>
</dbReference>
<gene>
    <name evidence="1" type="ORF">BU23DRAFT_549818</name>
</gene>
<organism evidence="1 2">
    <name type="scientific">Bimuria novae-zelandiae CBS 107.79</name>
    <dbReference type="NCBI Taxonomy" id="1447943"/>
    <lineage>
        <taxon>Eukaryota</taxon>
        <taxon>Fungi</taxon>
        <taxon>Dikarya</taxon>
        <taxon>Ascomycota</taxon>
        <taxon>Pezizomycotina</taxon>
        <taxon>Dothideomycetes</taxon>
        <taxon>Pleosporomycetidae</taxon>
        <taxon>Pleosporales</taxon>
        <taxon>Massarineae</taxon>
        <taxon>Didymosphaeriaceae</taxon>
        <taxon>Bimuria</taxon>
    </lineage>
</organism>